<evidence type="ECO:0000256" key="5">
    <source>
        <dbReference type="SAM" id="MobiDB-lite"/>
    </source>
</evidence>
<dbReference type="Pfam" id="PF03109">
    <property type="entry name" value="ABC1"/>
    <property type="match status" value="1"/>
</dbReference>
<sequence length="1208" mass="133046">MDGSTAPPPSGALVRKRADTELMPPPPPAKRIKRPKRVLDEDTYTDALSHIIARDFFPGLLESETQQEYLDALESKDEEWISNAGRRLQQVMTPGRRRTLATPLRQPFPSASQTPVNFTGDTPASAASSSASTNATRQNAVDTNMSLAAFQSKYTSEDNESFYKLLDKQNQKKVEKYAWLWTGNKLPSKQQLKQKEVEAKLLANRGDRALIDDGFKKDRLAILDKDAQERPAAPDHWTSNPRNELMFMPDRMDGVETVAERRERESKMGSRRVVYENTRVPNPNLKINTVEGGDRSRRGGSPTLSEIRNAIAGNRRACDTETNASSIAGGGGETPRVNGYAFVDDDEPEPEPAPKQKKGKTPLPIIELGPGDATPNPFQLQEQRRREVLHHRMVDKISQSKRTSARLGVTGKVEQTPVPKFPSSPRVSGGGLTPAAQRLLADLLVDLAAVASASRSVAARHVALRAKQVERYGRTSSIMRDALKEKKVKAAEGDTSAKAGDELKIKVEQNSSVREETKEQQKPTEPPARQSEPKLLKENAISEEVNSKIEEHEPPSKPPPAEFKPAPWAEGSIALLKQGFAPPRKPPPVIGRRAVGLGAIPGVDVGSLFQTTTGKSIILEALKEAEKEDAGNDLEGTVVVGPEKGGGKPEKLESKKAEAIVGDLTEAEAEVSSPGAKAVVQEPTKLVEVDNKPNASTAEIVEEQPEEVAVEAKAQAAEAVIEESEKGFEVPESQPQQPKSTLSQEDANILADLTSSTPISSGAPAYELRESRVPSSRIGRLWNYGGLAAGMFAGAISEGLSRAVGGGGSGSVMLSAANMERLVSKLSRMRGAALKLGQMMSFQDAKMLPPAIQEVLQRVQDRADYMPAWQRDKVMKANLGENWRELFAEFEEKPIAAASIGQVHRAVLKSTGERVAVKIQFPGVADSINSDLDNIAILLTATKLLPKGLYLNKTIDNARTELAWECDYEREAACAQRYRELLLGAGDDVFSVPKMYPQACGKHVLTMQFMDGVGVTRIRDFTREQKDWIGTQILRLCLREITEFRFMQTDPNWTNFLYNAKENKLELLDFGASREYPQRFISLYVRLLEASSRQDREAVKALSEQLGYLTGHESKTMLDAHCTSVMTLAEPFLESAPEVYDFSDQTITERVKEQIPVMIHERLAPPPEETYSLHRKLSGAFLLCARLGSRVRCRELFEEALKKSGFRK</sequence>
<dbReference type="AlphaFoldDB" id="A0AAV9I5F2"/>
<evidence type="ECO:0000256" key="1">
    <source>
        <dbReference type="ARBA" id="ARBA00009670"/>
    </source>
</evidence>
<reference evidence="7" key="1">
    <citation type="journal article" date="2023" name="Mol. Phylogenet. Evol.">
        <title>Genome-scale phylogeny and comparative genomics of the fungal order Sordariales.</title>
        <authorList>
            <person name="Hensen N."/>
            <person name="Bonometti L."/>
            <person name="Westerberg I."/>
            <person name="Brannstrom I.O."/>
            <person name="Guillou S."/>
            <person name="Cros-Aarteil S."/>
            <person name="Calhoun S."/>
            <person name="Haridas S."/>
            <person name="Kuo A."/>
            <person name="Mondo S."/>
            <person name="Pangilinan J."/>
            <person name="Riley R."/>
            <person name="LaButti K."/>
            <person name="Andreopoulos B."/>
            <person name="Lipzen A."/>
            <person name="Chen C."/>
            <person name="Yan M."/>
            <person name="Daum C."/>
            <person name="Ng V."/>
            <person name="Clum A."/>
            <person name="Steindorff A."/>
            <person name="Ohm R.A."/>
            <person name="Martin F."/>
            <person name="Silar P."/>
            <person name="Natvig D.O."/>
            <person name="Lalanne C."/>
            <person name="Gautier V."/>
            <person name="Ament-Velasquez S.L."/>
            <person name="Kruys A."/>
            <person name="Hutchinson M.I."/>
            <person name="Powell A.J."/>
            <person name="Barry K."/>
            <person name="Miller A.N."/>
            <person name="Grigoriev I.V."/>
            <person name="Debuchy R."/>
            <person name="Gladieux P."/>
            <person name="Hiltunen Thoren M."/>
            <person name="Johannesson H."/>
        </authorList>
    </citation>
    <scope>NUCLEOTIDE SEQUENCE</scope>
    <source>
        <strain evidence="7">PSN324</strain>
    </source>
</reference>
<feature type="compositionally biased region" description="Basic and acidic residues" evidence="5">
    <location>
        <begin position="545"/>
        <end position="555"/>
    </location>
</feature>
<keyword evidence="4" id="KW-0067">ATP-binding</keyword>
<dbReference type="InterPro" id="IPR004147">
    <property type="entry name" value="ABC1_dom"/>
</dbReference>
<dbReference type="Proteomes" id="UP001321749">
    <property type="component" value="Unassembled WGS sequence"/>
</dbReference>
<dbReference type="GO" id="GO:0005524">
    <property type="term" value="F:ATP binding"/>
    <property type="evidence" value="ECO:0007669"/>
    <property type="project" value="UniProtKB-KW"/>
</dbReference>
<evidence type="ECO:0000313" key="8">
    <source>
        <dbReference type="Proteomes" id="UP001321749"/>
    </source>
</evidence>
<dbReference type="InterPro" id="IPR034646">
    <property type="entry name" value="ADCK3_dom"/>
</dbReference>
<dbReference type="Pfam" id="PF09751">
    <property type="entry name" value="Es2"/>
    <property type="match status" value="1"/>
</dbReference>
<feature type="compositionally biased region" description="Polar residues" evidence="5">
    <location>
        <begin position="733"/>
        <end position="744"/>
    </location>
</feature>
<dbReference type="CDD" id="cd13970">
    <property type="entry name" value="ABC1_ADCK3"/>
    <property type="match status" value="1"/>
</dbReference>
<protein>
    <submittedName>
        <fullName evidence="7">Nuclear protein Es2-domain-containing protein</fullName>
    </submittedName>
</protein>
<proteinExistence type="inferred from homology"/>
<evidence type="ECO:0000259" key="6">
    <source>
        <dbReference type="Pfam" id="PF03109"/>
    </source>
</evidence>
<feature type="region of interest" description="Disordered" evidence="5">
    <location>
        <begin position="282"/>
        <end position="362"/>
    </location>
</feature>
<feature type="domain" description="ABC1 atypical kinase-like" evidence="6">
    <location>
        <begin position="858"/>
        <end position="1101"/>
    </location>
</feature>
<dbReference type="InterPro" id="IPR051409">
    <property type="entry name" value="Atypical_kinase_ADCK"/>
</dbReference>
<dbReference type="GO" id="GO:0006744">
    <property type="term" value="P:ubiquinone biosynthetic process"/>
    <property type="evidence" value="ECO:0007669"/>
    <property type="project" value="TreeGrafter"/>
</dbReference>
<reference evidence="7" key="2">
    <citation type="submission" date="2023-06" db="EMBL/GenBank/DDBJ databases">
        <authorList>
            <consortium name="Lawrence Berkeley National Laboratory"/>
            <person name="Mondo S.J."/>
            <person name="Hensen N."/>
            <person name="Bonometti L."/>
            <person name="Westerberg I."/>
            <person name="Brannstrom I.O."/>
            <person name="Guillou S."/>
            <person name="Cros-Aarteil S."/>
            <person name="Calhoun S."/>
            <person name="Haridas S."/>
            <person name="Kuo A."/>
            <person name="Pangilinan J."/>
            <person name="Riley R."/>
            <person name="Labutti K."/>
            <person name="Andreopoulos B."/>
            <person name="Lipzen A."/>
            <person name="Chen C."/>
            <person name="Yanf M."/>
            <person name="Daum C."/>
            <person name="Ng V."/>
            <person name="Clum A."/>
            <person name="Steindorff A."/>
            <person name="Ohm R."/>
            <person name="Martin F."/>
            <person name="Silar P."/>
            <person name="Natvig D."/>
            <person name="Lalanne C."/>
            <person name="Gautier V."/>
            <person name="Ament-Velasquez S.L."/>
            <person name="Kruys A."/>
            <person name="Hutchinson M.I."/>
            <person name="Powell A.J."/>
            <person name="Barry K."/>
            <person name="Miller A.N."/>
            <person name="Grigoriev I.V."/>
            <person name="Debuchy R."/>
            <person name="Gladieux P."/>
            <person name="Thoren M.H."/>
            <person name="Johannesson H."/>
        </authorList>
    </citation>
    <scope>NUCLEOTIDE SEQUENCE</scope>
    <source>
        <strain evidence="7">PSN324</strain>
    </source>
</reference>
<comment type="similarity">
    <text evidence="1">Belongs to the protein kinase superfamily. ADCK protein kinase family.</text>
</comment>
<comment type="caution">
    <text evidence="7">The sequence shown here is derived from an EMBL/GenBank/DDBJ whole genome shotgun (WGS) entry which is preliminary data.</text>
</comment>
<dbReference type="EMBL" id="MU864928">
    <property type="protein sequence ID" value="KAK4467075.1"/>
    <property type="molecule type" value="Genomic_DNA"/>
</dbReference>
<feature type="region of interest" description="Disordered" evidence="5">
    <location>
        <begin position="1"/>
        <end position="32"/>
    </location>
</feature>
<feature type="region of interest" description="Disordered" evidence="5">
    <location>
        <begin position="626"/>
        <end position="655"/>
    </location>
</feature>
<feature type="compositionally biased region" description="Basic and acidic residues" evidence="5">
    <location>
        <begin position="645"/>
        <end position="655"/>
    </location>
</feature>
<feature type="compositionally biased region" description="Basic and acidic residues" evidence="5">
    <location>
        <begin position="499"/>
        <end position="522"/>
    </location>
</feature>
<dbReference type="InterPro" id="IPR019148">
    <property type="entry name" value="Nuclear_protein_DGCR14_ESS-2"/>
</dbReference>
<dbReference type="PANTHER" id="PTHR43851">
    <property type="match status" value="1"/>
</dbReference>
<keyword evidence="3" id="KW-0547">Nucleotide-binding</keyword>
<feature type="region of interest" description="Disordered" evidence="5">
    <location>
        <begin position="490"/>
        <end position="569"/>
    </location>
</feature>
<feature type="region of interest" description="Disordered" evidence="5">
    <location>
        <begin position="721"/>
        <end position="744"/>
    </location>
</feature>
<keyword evidence="2" id="KW-0808">Transferase</keyword>
<dbReference type="GO" id="GO:0016740">
    <property type="term" value="F:transferase activity"/>
    <property type="evidence" value="ECO:0007669"/>
    <property type="project" value="UniProtKB-KW"/>
</dbReference>
<evidence type="ECO:0000313" key="7">
    <source>
        <dbReference type="EMBL" id="KAK4467075.1"/>
    </source>
</evidence>
<feature type="region of interest" description="Disordered" evidence="5">
    <location>
        <begin position="100"/>
        <end position="138"/>
    </location>
</feature>
<evidence type="ECO:0000256" key="4">
    <source>
        <dbReference type="ARBA" id="ARBA00022840"/>
    </source>
</evidence>
<accession>A0AAV9I5F2</accession>
<name>A0AAV9I5F2_9PEZI</name>
<dbReference type="SUPFAM" id="SSF56112">
    <property type="entry name" value="Protein kinase-like (PK-like)"/>
    <property type="match status" value="1"/>
</dbReference>
<gene>
    <name evidence="7" type="ORF">QBC42DRAFT_335187</name>
</gene>
<keyword evidence="8" id="KW-1185">Reference proteome</keyword>
<feature type="compositionally biased region" description="Pro residues" evidence="5">
    <location>
        <begin position="1"/>
        <end position="10"/>
    </location>
</feature>
<organism evidence="7 8">
    <name type="scientific">Cladorrhinum samala</name>
    <dbReference type="NCBI Taxonomy" id="585594"/>
    <lineage>
        <taxon>Eukaryota</taxon>
        <taxon>Fungi</taxon>
        <taxon>Dikarya</taxon>
        <taxon>Ascomycota</taxon>
        <taxon>Pezizomycotina</taxon>
        <taxon>Sordariomycetes</taxon>
        <taxon>Sordariomycetidae</taxon>
        <taxon>Sordariales</taxon>
        <taxon>Podosporaceae</taxon>
        <taxon>Cladorrhinum</taxon>
    </lineage>
</organism>
<dbReference type="InterPro" id="IPR011009">
    <property type="entry name" value="Kinase-like_dom_sf"/>
</dbReference>
<dbReference type="PANTHER" id="PTHR43851:SF3">
    <property type="entry name" value="COENZYME Q8"/>
    <property type="match status" value="1"/>
</dbReference>
<evidence type="ECO:0000256" key="3">
    <source>
        <dbReference type="ARBA" id="ARBA00022741"/>
    </source>
</evidence>
<evidence type="ECO:0000256" key="2">
    <source>
        <dbReference type="ARBA" id="ARBA00022679"/>
    </source>
</evidence>
<feature type="compositionally biased region" description="Polar residues" evidence="5">
    <location>
        <begin position="109"/>
        <end position="122"/>
    </location>
</feature>